<dbReference type="PANTHER" id="PTHR12879">
    <property type="entry name" value="SPHINGOLIPID DELTA 4 DESATURASE/C-4 HYDROXYLASE PROTEIN DES2"/>
    <property type="match status" value="1"/>
</dbReference>
<gene>
    <name evidence="14" type="primary">LOC115216999</name>
</gene>
<keyword evidence="4 10" id="KW-0812">Transmembrane</keyword>
<evidence type="ECO:0000313" key="13">
    <source>
        <dbReference type="Proteomes" id="UP000515154"/>
    </source>
</evidence>
<name>A0A7E6F6T6_9MOLL</name>
<evidence type="ECO:0000259" key="12">
    <source>
        <dbReference type="SMART" id="SM01269"/>
    </source>
</evidence>
<dbReference type="GO" id="GO:0046513">
    <property type="term" value="P:ceramide biosynthetic process"/>
    <property type="evidence" value="ECO:0007669"/>
    <property type="project" value="TreeGrafter"/>
</dbReference>
<feature type="chain" id="PRO_5028944567" description="sphingolipid 4-desaturase" evidence="11">
    <location>
        <begin position="21"/>
        <end position="343"/>
    </location>
</feature>
<sequence length="343" mass="39933">MTSLLLLLLIFARFSRFCNTMGAKVSRTDFEWSYTQEPHASRRKAIMEKHPEVKKLFGPDPNLKFIVLCMVIIQMISMYFVKDMDWVYIIIFAYCFGGVINHSMSLAIHEIAHNLAFGTKYPLANRALGIFGNLPLGVPVSITFKKYHLEHHRFQGEDDIDVDIPTYFEAKFFNRTFTKFLWVVLQPLFYTIRPFFIRPKSFELLELINIFVQFSFDAVVFYFLGIKPIVYMIAGTLLATGLHPMAGHFISEHYMIKKGYETYSYYGCLNAITFNVGFHNEHHDFPYVAGSKLPALRKMAPEFYDNLPCHTSWVKVIYDFIFDPDIGPYSRIKRSTKPFKSSK</sequence>
<keyword evidence="11" id="KW-0732">Signal</keyword>
<evidence type="ECO:0000256" key="11">
    <source>
        <dbReference type="SAM" id="SignalP"/>
    </source>
</evidence>
<dbReference type="Pfam" id="PF08557">
    <property type="entry name" value="Lipid_DES"/>
    <property type="match status" value="1"/>
</dbReference>
<keyword evidence="5 10" id="KW-1133">Transmembrane helix</keyword>
<dbReference type="InterPro" id="IPR005804">
    <property type="entry name" value="FA_desaturase_dom"/>
</dbReference>
<feature type="signal peptide" evidence="11">
    <location>
        <begin position="1"/>
        <end position="20"/>
    </location>
</feature>
<evidence type="ECO:0000256" key="1">
    <source>
        <dbReference type="ARBA" id="ARBA00004141"/>
    </source>
</evidence>
<keyword evidence="8 9" id="KW-0472">Membrane</keyword>
<dbReference type="GO" id="GO:0042284">
    <property type="term" value="F:sphingolipid delta-4 desaturase activity"/>
    <property type="evidence" value="ECO:0007669"/>
    <property type="project" value="UniProtKB-UniRule"/>
</dbReference>
<organism evidence="13 14">
    <name type="scientific">Octopus sinensis</name>
    <name type="common">East Asian common octopus</name>
    <dbReference type="NCBI Taxonomy" id="2607531"/>
    <lineage>
        <taxon>Eukaryota</taxon>
        <taxon>Metazoa</taxon>
        <taxon>Spiralia</taxon>
        <taxon>Lophotrochozoa</taxon>
        <taxon>Mollusca</taxon>
        <taxon>Cephalopoda</taxon>
        <taxon>Coleoidea</taxon>
        <taxon>Octopodiformes</taxon>
        <taxon>Octopoda</taxon>
        <taxon>Incirrata</taxon>
        <taxon>Octopodidae</taxon>
        <taxon>Octopus</taxon>
    </lineage>
</organism>
<dbReference type="Proteomes" id="UP000515154">
    <property type="component" value="Linkage group LG11"/>
</dbReference>
<dbReference type="CDD" id="cd03508">
    <property type="entry name" value="Delta4-sphingolipid-FADS-like"/>
    <property type="match status" value="1"/>
</dbReference>
<feature type="transmembrane region" description="Helical" evidence="10">
    <location>
        <begin position="229"/>
        <end position="250"/>
    </location>
</feature>
<evidence type="ECO:0000256" key="4">
    <source>
        <dbReference type="ARBA" id="ARBA00022692"/>
    </source>
</evidence>
<dbReference type="AlphaFoldDB" id="A0A7E6F6T6"/>
<dbReference type="EC" id="1.14.19.17" evidence="3"/>
<evidence type="ECO:0000256" key="7">
    <source>
        <dbReference type="ARBA" id="ARBA00023098"/>
    </source>
</evidence>
<evidence type="ECO:0000256" key="10">
    <source>
        <dbReference type="SAM" id="Phobius"/>
    </source>
</evidence>
<dbReference type="GO" id="GO:0016020">
    <property type="term" value="C:membrane"/>
    <property type="evidence" value="ECO:0007669"/>
    <property type="project" value="UniProtKB-SubCell"/>
</dbReference>
<feature type="domain" description="Sphingolipid delta4-desaturase N-terminal" evidence="12">
    <location>
        <begin position="25"/>
        <end position="63"/>
    </location>
</feature>
<dbReference type="PANTHER" id="PTHR12879:SF8">
    <property type="entry name" value="SPHINGOLIPID DELTA(4)-DESATURASE DES1"/>
    <property type="match status" value="1"/>
</dbReference>
<reference evidence="14" key="1">
    <citation type="submission" date="2025-08" db="UniProtKB">
        <authorList>
            <consortium name="RefSeq"/>
        </authorList>
    </citation>
    <scope>IDENTIFICATION</scope>
</reference>
<dbReference type="Pfam" id="PF00487">
    <property type="entry name" value="FA_desaturase"/>
    <property type="match status" value="1"/>
</dbReference>
<evidence type="ECO:0000256" key="3">
    <source>
        <dbReference type="ARBA" id="ARBA00012021"/>
    </source>
</evidence>
<evidence type="ECO:0000313" key="14">
    <source>
        <dbReference type="RefSeq" id="XP_036363203.1"/>
    </source>
</evidence>
<dbReference type="SMART" id="SM01269">
    <property type="entry name" value="Lipid_DES"/>
    <property type="match status" value="1"/>
</dbReference>
<comment type="similarity">
    <text evidence="2 9">Belongs to the fatty acid desaturase type 1 family. DEGS subfamily.</text>
</comment>
<keyword evidence="13" id="KW-1185">Reference proteome</keyword>
<comment type="subcellular location">
    <subcellularLocation>
        <location evidence="1">Membrane</location>
        <topology evidence="1">Multi-pass membrane protein</topology>
    </subcellularLocation>
</comment>
<dbReference type="RefSeq" id="XP_036363203.1">
    <property type="nucleotide sequence ID" value="XM_036507310.1"/>
</dbReference>
<dbReference type="InterPro" id="IPR011388">
    <property type="entry name" value="DES1/DES2"/>
</dbReference>
<evidence type="ECO:0000256" key="9">
    <source>
        <dbReference type="PIRNR" id="PIRNR017228"/>
    </source>
</evidence>
<feature type="transmembrane region" description="Helical" evidence="10">
    <location>
        <begin position="86"/>
        <end position="108"/>
    </location>
</feature>
<keyword evidence="6 9" id="KW-0560">Oxidoreductase</keyword>
<proteinExistence type="inferred from homology"/>
<keyword evidence="7 9" id="KW-0443">Lipid metabolism</keyword>
<feature type="transmembrane region" description="Helical" evidence="10">
    <location>
        <begin position="172"/>
        <end position="192"/>
    </location>
</feature>
<evidence type="ECO:0000256" key="8">
    <source>
        <dbReference type="ARBA" id="ARBA00023136"/>
    </source>
</evidence>
<protein>
    <recommendedName>
        <fullName evidence="3">sphingolipid 4-desaturase</fullName>
        <ecNumber evidence="3">1.14.19.17</ecNumber>
    </recommendedName>
</protein>
<evidence type="ECO:0000256" key="5">
    <source>
        <dbReference type="ARBA" id="ARBA00022989"/>
    </source>
</evidence>
<evidence type="ECO:0000256" key="6">
    <source>
        <dbReference type="ARBA" id="ARBA00023002"/>
    </source>
</evidence>
<evidence type="ECO:0000256" key="2">
    <source>
        <dbReference type="ARBA" id="ARBA00006146"/>
    </source>
</evidence>
<dbReference type="PIRSF" id="PIRSF017228">
    <property type="entry name" value="Sphnglp_dlt4_des"/>
    <property type="match status" value="1"/>
</dbReference>
<dbReference type="InterPro" id="IPR013866">
    <property type="entry name" value="Sphingolipid_d4-desaturase_N"/>
</dbReference>
<accession>A0A7E6F6T6</accession>
<feature type="transmembrane region" description="Helical" evidence="10">
    <location>
        <begin position="63"/>
        <end position="81"/>
    </location>
</feature>